<proteinExistence type="predicted"/>
<dbReference type="EMBL" id="CP018477">
    <property type="protein sequence ID" value="ASV74364.1"/>
    <property type="molecule type" value="Genomic_DNA"/>
</dbReference>
<sequence length="256" mass="29277">MVIRIPLGGWGWHMLNAPESYDYLLCLALAGDPEYWTDYLNLLRVASKSLTSIIEILERQRQPTEADKLQLATLEVSTRRNYDKITNAFRAITWALPHLSEDTKRAAMAFIGSEPARLSPEDIAALYRRVYDEVLAKVAGLQNTQPSGTPAANDDSLMRLVQFFAPGSDIIQPVLKILEGPGTVDEKLHALCDLNDIFAERLSNANLRELARLLRCSHEAIRRSNWYRTYAIPRREARKDKYRDQASRYDMPRTER</sequence>
<dbReference type="AlphaFoldDB" id="A0A286REG8"/>
<accession>A0A286REG8</accession>
<dbReference type="KEGG" id="ttf:THTE_1762"/>
<dbReference type="Proteomes" id="UP000215086">
    <property type="component" value="Chromosome"/>
</dbReference>
<name>A0A286REG8_9BACT</name>
<protein>
    <submittedName>
        <fullName evidence="1">Uncharacterized protein</fullName>
    </submittedName>
</protein>
<evidence type="ECO:0000313" key="2">
    <source>
        <dbReference type="Proteomes" id="UP000215086"/>
    </source>
</evidence>
<keyword evidence="2" id="KW-1185">Reference proteome</keyword>
<organism evidence="1 2">
    <name type="scientific">Thermogutta terrifontis</name>
    <dbReference type="NCBI Taxonomy" id="1331910"/>
    <lineage>
        <taxon>Bacteria</taxon>
        <taxon>Pseudomonadati</taxon>
        <taxon>Planctomycetota</taxon>
        <taxon>Planctomycetia</taxon>
        <taxon>Pirellulales</taxon>
        <taxon>Thermoguttaceae</taxon>
        <taxon>Thermogutta</taxon>
    </lineage>
</organism>
<evidence type="ECO:0000313" key="1">
    <source>
        <dbReference type="EMBL" id="ASV74364.1"/>
    </source>
</evidence>
<reference evidence="1 2" key="1">
    <citation type="journal article" name="Front. Microbiol.">
        <title>Sugar Metabolism of the First Thermophilic Planctomycete Thermogutta terrifontis: Comparative Genomic and Transcriptomic Approaches.</title>
        <authorList>
            <person name="Elcheninov A.G."/>
            <person name="Menzel P."/>
            <person name="Gudbergsdottir S.R."/>
            <person name="Slesarev A.I."/>
            <person name="Kadnikov V.V."/>
            <person name="Krogh A."/>
            <person name="Bonch-Osmolovskaya E.A."/>
            <person name="Peng X."/>
            <person name="Kublanov I.V."/>
        </authorList>
    </citation>
    <scope>NUCLEOTIDE SEQUENCE [LARGE SCALE GENOMIC DNA]</scope>
    <source>
        <strain evidence="1 2">R1</strain>
    </source>
</reference>
<gene>
    <name evidence="1" type="ORF">THTE_1762</name>
</gene>